<dbReference type="InterPro" id="IPR011765">
    <property type="entry name" value="Pept_M16_N"/>
</dbReference>
<feature type="domain" description="Peptidase M16 N-terminal" evidence="2">
    <location>
        <begin position="20"/>
        <end position="156"/>
    </location>
</feature>
<dbReference type="Gene3D" id="3.30.830.10">
    <property type="entry name" value="Metalloenzyme, LuxS/M16 peptidase-like"/>
    <property type="match status" value="2"/>
</dbReference>
<dbReference type="PANTHER" id="PTHR11851">
    <property type="entry name" value="METALLOPROTEASE"/>
    <property type="match status" value="1"/>
</dbReference>
<dbReference type="EMBL" id="LBXN01000033">
    <property type="protein sequence ID" value="KKR32753.1"/>
    <property type="molecule type" value="Genomic_DNA"/>
</dbReference>
<comment type="similarity">
    <text evidence="1">Belongs to the peptidase M16 family.</text>
</comment>
<evidence type="ECO:0000259" key="2">
    <source>
        <dbReference type="Pfam" id="PF00675"/>
    </source>
</evidence>
<protein>
    <submittedName>
        <fullName evidence="4">Peptidase M16 domain protein</fullName>
    </submittedName>
</protein>
<dbReference type="InterPro" id="IPR007863">
    <property type="entry name" value="Peptidase_M16_C"/>
</dbReference>
<dbReference type="InterPro" id="IPR050361">
    <property type="entry name" value="MPP/UQCRC_Complex"/>
</dbReference>
<evidence type="ECO:0000256" key="1">
    <source>
        <dbReference type="ARBA" id="ARBA00007261"/>
    </source>
</evidence>
<reference evidence="4 5" key="1">
    <citation type="journal article" date="2015" name="Nature">
        <title>rRNA introns, odd ribosomes, and small enigmatic genomes across a large radiation of phyla.</title>
        <authorList>
            <person name="Brown C.T."/>
            <person name="Hug L.A."/>
            <person name="Thomas B.C."/>
            <person name="Sharon I."/>
            <person name="Castelle C.J."/>
            <person name="Singh A."/>
            <person name="Wilkins M.J."/>
            <person name="Williams K.H."/>
            <person name="Banfield J.F."/>
        </authorList>
    </citation>
    <scope>NUCLEOTIDE SEQUENCE [LARGE SCALE GENOMIC DNA]</scope>
</reference>
<dbReference type="InterPro" id="IPR011249">
    <property type="entry name" value="Metalloenz_LuxS/M16"/>
</dbReference>
<sequence length="432" mass="48644">MIYHKSTLSNGLRVLSVPMEGFKSVTLLFLVGTGSRYENRKNNGISHFLEHMVYKGTKNRPNYMDILAEIEGMGGAWNAFTSKDHTGFYIKAANTHTEQLFDILSDVLLNPLLKEEEIEKEKGVIVEEINMYEDTPMHKVAEVFDSLFFGDIPLGWDIAGTPELVRSFNRQTFTDYLDQHYAPSNMVVVAAGGVSEASKTQSFKDVKISDLAEKYLGKWEARDFHKTENIKHEQSGPRVKIKYKKTEQAHMVLGVPAYPLNSPEKYNLAMLSTVLGGGASSRLFDEVREKRGLAYYVRSAEEEYVDVGQFAVQAGVVINKTEEAVKVMLNELYLLANGTRKLEQTELTKAKELLKGHFILSLEDSKNVAGMYGTDELLEGKVRTDDEILAKIDAVTAEDVVRVARDLFKPEKLNLAIIGPFEDEEKLRKLLV</sequence>
<dbReference type="SUPFAM" id="SSF63411">
    <property type="entry name" value="LuxS/MPP-like metallohydrolase"/>
    <property type="match status" value="2"/>
</dbReference>
<comment type="caution">
    <text evidence="4">The sequence shown here is derived from an EMBL/GenBank/DDBJ whole genome shotgun (WGS) entry which is preliminary data.</text>
</comment>
<gene>
    <name evidence="4" type="ORF">UT63_C0033G0008</name>
</gene>
<dbReference type="Pfam" id="PF05193">
    <property type="entry name" value="Peptidase_M16_C"/>
    <property type="match status" value="1"/>
</dbReference>
<dbReference type="AlphaFoldDB" id="A0A0G0PXX7"/>
<evidence type="ECO:0000313" key="4">
    <source>
        <dbReference type="EMBL" id="KKR32753.1"/>
    </source>
</evidence>
<evidence type="ECO:0000259" key="3">
    <source>
        <dbReference type="Pfam" id="PF05193"/>
    </source>
</evidence>
<dbReference type="PATRIC" id="fig|1618450.3.peg.786"/>
<evidence type="ECO:0000313" key="5">
    <source>
        <dbReference type="Proteomes" id="UP000034539"/>
    </source>
</evidence>
<dbReference type="Pfam" id="PF00675">
    <property type="entry name" value="Peptidase_M16"/>
    <property type="match status" value="1"/>
</dbReference>
<feature type="domain" description="Peptidase M16 C-terminal" evidence="3">
    <location>
        <begin position="167"/>
        <end position="354"/>
    </location>
</feature>
<dbReference type="GO" id="GO:0046872">
    <property type="term" value="F:metal ion binding"/>
    <property type="evidence" value="ECO:0007669"/>
    <property type="project" value="InterPro"/>
</dbReference>
<name>A0A0G0PXX7_9BACT</name>
<accession>A0A0G0PXX7</accession>
<dbReference type="Proteomes" id="UP000034539">
    <property type="component" value="Unassembled WGS sequence"/>
</dbReference>
<proteinExistence type="inferred from homology"/>
<organism evidence="4 5">
    <name type="scientific">Candidatus Gottesmanbacteria bacterium GW2011_GWC2_39_8</name>
    <dbReference type="NCBI Taxonomy" id="1618450"/>
    <lineage>
        <taxon>Bacteria</taxon>
        <taxon>Candidatus Gottesmaniibacteriota</taxon>
    </lineage>
</organism>
<dbReference type="PANTHER" id="PTHR11851:SF49">
    <property type="entry name" value="MITOCHONDRIAL-PROCESSING PEPTIDASE SUBUNIT ALPHA"/>
    <property type="match status" value="1"/>
</dbReference>